<keyword evidence="3 6" id="KW-0812">Transmembrane</keyword>
<organism evidence="7 8">
    <name type="scientific">Sphingomonas pokkalii</name>
    <dbReference type="NCBI Taxonomy" id="2175090"/>
    <lineage>
        <taxon>Bacteria</taxon>
        <taxon>Pseudomonadati</taxon>
        <taxon>Pseudomonadota</taxon>
        <taxon>Alphaproteobacteria</taxon>
        <taxon>Sphingomonadales</taxon>
        <taxon>Sphingomonadaceae</taxon>
        <taxon>Sphingomonas</taxon>
    </lineage>
</organism>
<dbReference type="OrthoDB" id="9779554at2"/>
<keyword evidence="6" id="KW-0592">Phosphate transport</keyword>
<feature type="transmembrane region" description="Helical" evidence="6">
    <location>
        <begin position="37"/>
        <end position="59"/>
    </location>
</feature>
<evidence type="ECO:0000256" key="5">
    <source>
        <dbReference type="ARBA" id="ARBA00023136"/>
    </source>
</evidence>
<feature type="transmembrane region" description="Helical" evidence="6">
    <location>
        <begin position="108"/>
        <end position="128"/>
    </location>
</feature>
<feature type="transmembrane region" description="Helical" evidence="6">
    <location>
        <begin position="80"/>
        <end position="102"/>
    </location>
</feature>
<evidence type="ECO:0000256" key="3">
    <source>
        <dbReference type="ARBA" id="ARBA00022692"/>
    </source>
</evidence>
<dbReference type="PANTHER" id="PTHR11101:SF80">
    <property type="entry name" value="PHOSPHATE TRANSPORTER"/>
    <property type="match status" value="1"/>
</dbReference>
<dbReference type="RefSeq" id="WP_116467854.1">
    <property type="nucleotide sequence ID" value="NZ_QENQ01000001.1"/>
</dbReference>
<name>A0A2U0SAQ0_9SPHN</name>
<dbReference type="GO" id="GO:0005315">
    <property type="term" value="F:phosphate transmembrane transporter activity"/>
    <property type="evidence" value="ECO:0007669"/>
    <property type="project" value="InterPro"/>
</dbReference>
<feature type="transmembrane region" description="Helical" evidence="6">
    <location>
        <begin position="267"/>
        <end position="286"/>
    </location>
</feature>
<dbReference type="AlphaFoldDB" id="A0A2U0SAQ0"/>
<dbReference type="GO" id="GO:0016020">
    <property type="term" value="C:membrane"/>
    <property type="evidence" value="ECO:0007669"/>
    <property type="project" value="UniProtKB-SubCell"/>
</dbReference>
<comment type="caution">
    <text evidence="7">The sequence shown here is derived from an EMBL/GenBank/DDBJ whole genome shotgun (WGS) entry which is preliminary data.</text>
</comment>
<feature type="transmembrane region" description="Helical" evidence="6">
    <location>
        <begin position="306"/>
        <end position="324"/>
    </location>
</feature>
<evidence type="ECO:0000256" key="1">
    <source>
        <dbReference type="ARBA" id="ARBA00004141"/>
    </source>
</evidence>
<evidence type="ECO:0000256" key="6">
    <source>
        <dbReference type="RuleBase" id="RU363058"/>
    </source>
</evidence>
<accession>A0A2U0SAQ0</accession>
<proteinExistence type="inferred from homology"/>
<sequence length="380" mass="39401">MLLAAVFLGALFLAYANGANDNFKGVATLYGSYTASYRVALFIGTIATFAGSLSALFIASDLIKTFSGSGVVPPEVAGSPIFAASVAIGAAATVLLATRFGLPVSTTHALIGAILGAGWVSVGTHLDLDILGRSFVLPLLLSPLLAVALALPLYSFLHHAAERFAIRRDTCVCLDGSQLIPVRHLQMAGTGESHFAVATLEPSGQLVTVGSHRQCVEKYQGRVVGVPVRALTDGLHFLSAAAVSYARGLNDTPKLLGLLLVVELLDLRFGVLMIAGAMAAGGLINARKVAMAMSRRISRMNDGQALTANLVTAFLVIVASRLGAPVSTTQVSVGAIAGIGIVNRSLDRTMVGAILTFWLLTVPIAFALALDANLLLRAIG</sequence>
<comment type="similarity">
    <text evidence="6">Belongs to the inorganic phosphate transporter (PiT) (TC 2.A.20) family.</text>
</comment>
<reference evidence="7 8" key="1">
    <citation type="submission" date="2018-05" db="EMBL/GenBank/DDBJ databases">
        <title>Description of Sphingomonas pokkalii sp nov, isolated from the rhizosphere of saline tolerant pokkali rice and its draft genome analysis.</title>
        <authorList>
            <person name="Menon R."/>
            <person name="Kumari S."/>
            <person name="Rameshkumar N."/>
        </authorList>
    </citation>
    <scope>NUCLEOTIDE SEQUENCE [LARGE SCALE GENOMIC DNA]</scope>
    <source>
        <strain evidence="7 8">L3B27</strain>
    </source>
</reference>
<protein>
    <recommendedName>
        <fullName evidence="6">Phosphate transporter</fullName>
    </recommendedName>
</protein>
<keyword evidence="4 6" id="KW-1133">Transmembrane helix</keyword>
<dbReference type="Proteomes" id="UP000245890">
    <property type="component" value="Unassembled WGS sequence"/>
</dbReference>
<evidence type="ECO:0000313" key="7">
    <source>
        <dbReference type="EMBL" id="PVX28404.1"/>
    </source>
</evidence>
<comment type="subcellular location">
    <subcellularLocation>
        <location evidence="1 6">Membrane</location>
        <topology evidence="1 6">Multi-pass membrane protein</topology>
    </subcellularLocation>
</comment>
<dbReference type="PANTHER" id="PTHR11101">
    <property type="entry name" value="PHOSPHATE TRANSPORTER"/>
    <property type="match status" value="1"/>
</dbReference>
<dbReference type="Pfam" id="PF01384">
    <property type="entry name" value="PHO4"/>
    <property type="match status" value="1"/>
</dbReference>
<evidence type="ECO:0000313" key="8">
    <source>
        <dbReference type="Proteomes" id="UP000245890"/>
    </source>
</evidence>
<dbReference type="GO" id="GO:0035435">
    <property type="term" value="P:phosphate ion transmembrane transport"/>
    <property type="evidence" value="ECO:0007669"/>
    <property type="project" value="TreeGrafter"/>
</dbReference>
<keyword evidence="2 6" id="KW-0813">Transport</keyword>
<dbReference type="EMBL" id="QENQ01000001">
    <property type="protein sequence ID" value="PVX28404.1"/>
    <property type="molecule type" value="Genomic_DNA"/>
</dbReference>
<evidence type="ECO:0000256" key="4">
    <source>
        <dbReference type="ARBA" id="ARBA00022989"/>
    </source>
</evidence>
<gene>
    <name evidence="7" type="ORF">DD559_02815</name>
</gene>
<feature type="transmembrane region" description="Helical" evidence="6">
    <location>
        <begin position="135"/>
        <end position="157"/>
    </location>
</feature>
<evidence type="ECO:0000256" key="2">
    <source>
        <dbReference type="ARBA" id="ARBA00022448"/>
    </source>
</evidence>
<feature type="transmembrane region" description="Helical" evidence="6">
    <location>
        <begin position="353"/>
        <end position="376"/>
    </location>
</feature>
<keyword evidence="5 6" id="KW-0472">Membrane</keyword>
<dbReference type="InterPro" id="IPR001204">
    <property type="entry name" value="Phos_transporter"/>
</dbReference>
<keyword evidence="8" id="KW-1185">Reference proteome</keyword>